<dbReference type="InterPro" id="IPR018982">
    <property type="entry name" value="RQC_domain"/>
</dbReference>
<dbReference type="PROSITE" id="PS50967">
    <property type="entry name" value="HRDC"/>
    <property type="match status" value="1"/>
</dbReference>
<dbReference type="GO" id="GO:0030894">
    <property type="term" value="C:replisome"/>
    <property type="evidence" value="ECO:0007669"/>
    <property type="project" value="TreeGrafter"/>
</dbReference>
<gene>
    <name evidence="20" type="ORF">DFQ06_3181</name>
</gene>
<evidence type="ECO:0000259" key="19">
    <source>
        <dbReference type="PROSITE" id="PS51194"/>
    </source>
</evidence>
<dbReference type="EC" id="5.6.2.4" evidence="16"/>
<dbReference type="PANTHER" id="PTHR13710:SF105">
    <property type="entry name" value="ATP-DEPENDENT DNA HELICASE Q1"/>
    <property type="match status" value="1"/>
</dbReference>
<keyword evidence="14" id="KW-0413">Isomerase</keyword>
<evidence type="ECO:0000256" key="6">
    <source>
        <dbReference type="ARBA" id="ARBA00022763"/>
    </source>
</evidence>
<keyword evidence="11" id="KW-0238">DNA-binding</keyword>
<dbReference type="PROSITE" id="PS51192">
    <property type="entry name" value="HELICASE_ATP_BIND_1"/>
    <property type="match status" value="1"/>
</dbReference>
<keyword evidence="10" id="KW-0067">ATP-binding</keyword>
<name>A0A4R8M8U0_9FLAO</name>
<evidence type="ECO:0000256" key="16">
    <source>
        <dbReference type="NCBIfam" id="TIGR01389"/>
    </source>
</evidence>
<dbReference type="NCBIfam" id="TIGR01389">
    <property type="entry name" value="recQ"/>
    <property type="match status" value="1"/>
</dbReference>
<dbReference type="InterPro" id="IPR001650">
    <property type="entry name" value="Helicase_C-like"/>
</dbReference>
<dbReference type="SMART" id="SM00341">
    <property type="entry name" value="HRDC"/>
    <property type="match status" value="1"/>
</dbReference>
<dbReference type="InterPro" id="IPR029491">
    <property type="entry name" value="Helicase_HTH"/>
</dbReference>
<dbReference type="Pfam" id="PF14493">
    <property type="entry name" value="HTH_40"/>
    <property type="match status" value="1"/>
</dbReference>
<dbReference type="InterPro" id="IPR036390">
    <property type="entry name" value="WH_DNA-bd_sf"/>
</dbReference>
<keyword evidence="12" id="KW-0233">DNA recombination</keyword>
<dbReference type="GO" id="GO:0009378">
    <property type="term" value="F:four-way junction helicase activity"/>
    <property type="evidence" value="ECO:0007669"/>
    <property type="project" value="TreeGrafter"/>
</dbReference>
<dbReference type="GO" id="GO:0016787">
    <property type="term" value="F:hydrolase activity"/>
    <property type="evidence" value="ECO:0007669"/>
    <property type="project" value="UniProtKB-KW"/>
</dbReference>
<feature type="domain" description="Helicase C-terminal" evidence="19">
    <location>
        <begin position="218"/>
        <end position="366"/>
    </location>
</feature>
<dbReference type="GO" id="GO:0043590">
    <property type="term" value="C:bacterial nucleoid"/>
    <property type="evidence" value="ECO:0007669"/>
    <property type="project" value="TreeGrafter"/>
</dbReference>
<dbReference type="GO" id="GO:0005524">
    <property type="term" value="F:ATP binding"/>
    <property type="evidence" value="ECO:0007669"/>
    <property type="project" value="UniProtKB-KW"/>
</dbReference>
<keyword evidence="9" id="KW-0862">Zinc</keyword>
<keyword evidence="4" id="KW-0479">Metal-binding</keyword>
<evidence type="ECO:0000256" key="10">
    <source>
        <dbReference type="ARBA" id="ARBA00022840"/>
    </source>
</evidence>
<dbReference type="EMBL" id="SORL01000011">
    <property type="protein sequence ID" value="TDY60602.1"/>
    <property type="molecule type" value="Genomic_DNA"/>
</dbReference>
<sequence>MPRTATNDQVFSNLKNYFGYDSFRVNQQDIVESVLNKKDCLVIMPTGGGKSICFQLPALSFKGVTIVISPLIALMKDQVDGLNANGIPASYFNSSQSSEEQFAIIESVITAEIKLLYVAPESLAALQNILTEKYISCVAIDEAHCISSWGHDFRPSYQQLGFLKSTLPNIPFIALTATADKATREDIVKQLRIEHAERFISSFDRKNIGLEVRTANNRISQIVKFINARPNQSGIIYCLSRKTTEQLSKKLKTNGIHAEAYHAGLNFEKRSKVQESFIRDKTQIVCATVAFGMGIDKSNVRWVVHYNMPKNIEGYYQEIGRAGRDGLTSHALLFHSYADVIQLQNFASGATNEAVQIAKLDRMKQFAESTTCRRKILLSYFGELLGGNCGNCDVCKNPPQFFDGTVIAQKILSAVYRLQEKEAMGMIIDVLRGSQNAAVLAKGYQNVRTFGIGNDIAWKHWQHFVIQLINQGFCEIAFHKNNALQLTEFSNNVLFKGAKVALTKPLVITEIKPVIKEKHTRTKRSKTTKTRTKTKTKVVANSLFERLRRLRYKIAQEEDIPAYLVFSDATLKEIEKERPLSDDDFLRISGVGQRKLEVYGDEFMAEIMNFMGSKPKKVKKGDTYIKTYNLYKSGLSIDEIAMQRKLGTTTVYSHIAKLYSMGKEINLYDFVSKSDVEAVRKAKKALGSPKALRAYFDYFNESIDYFKIRLALSIIEKD</sequence>
<evidence type="ECO:0000256" key="1">
    <source>
        <dbReference type="ARBA" id="ARBA00001946"/>
    </source>
</evidence>
<comment type="cofactor">
    <cofactor evidence="1">
        <name>Mg(2+)</name>
        <dbReference type="ChEBI" id="CHEBI:18420"/>
    </cofactor>
</comment>
<organism evidence="20 21">
    <name type="scientific">Algibacter lectus</name>
    <dbReference type="NCBI Taxonomy" id="221126"/>
    <lineage>
        <taxon>Bacteria</taxon>
        <taxon>Pseudomonadati</taxon>
        <taxon>Bacteroidota</taxon>
        <taxon>Flavobacteriia</taxon>
        <taxon>Flavobacteriales</taxon>
        <taxon>Flavobacteriaceae</taxon>
        <taxon>Algibacter</taxon>
    </lineage>
</organism>
<dbReference type="Proteomes" id="UP000294824">
    <property type="component" value="Unassembled WGS sequence"/>
</dbReference>
<evidence type="ECO:0000256" key="7">
    <source>
        <dbReference type="ARBA" id="ARBA00022801"/>
    </source>
</evidence>
<dbReference type="SUPFAM" id="SSF46785">
    <property type="entry name" value="Winged helix' DNA-binding domain"/>
    <property type="match status" value="1"/>
</dbReference>
<dbReference type="GO" id="GO:0006260">
    <property type="term" value="P:DNA replication"/>
    <property type="evidence" value="ECO:0007669"/>
    <property type="project" value="InterPro"/>
</dbReference>
<dbReference type="GO" id="GO:0009432">
    <property type="term" value="P:SOS response"/>
    <property type="evidence" value="ECO:0007669"/>
    <property type="project" value="UniProtKB-UniRule"/>
</dbReference>
<keyword evidence="13" id="KW-0234">DNA repair</keyword>
<dbReference type="Gene3D" id="1.10.150.80">
    <property type="entry name" value="HRDC domain"/>
    <property type="match status" value="1"/>
</dbReference>
<dbReference type="InterPro" id="IPR027417">
    <property type="entry name" value="P-loop_NTPase"/>
</dbReference>
<evidence type="ECO:0000259" key="17">
    <source>
        <dbReference type="PROSITE" id="PS50967"/>
    </source>
</evidence>
<dbReference type="SUPFAM" id="SSF47819">
    <property type="entry name" value="HRDC-like"/>
    <property type="match status" value="1"/>
</dbReference>
<dbReference type="InterPro" id="IPR036388">
    <property type="entry name" value="WH-like_DNA-bd_sf"/>
</dbReference>
<dbReference type="SUPFAM" id="SSF52540">
    <property type="entry name" value="P-loop containing nucleoside triphosphate hydrolases"/>
    <property type="match status" value="1"/>
</dbReference>
<comment type="similarity">
    <text evidence="3">Belongs to the helicase family. RecQ subfamily.</text>
</comment>
<reference evidence="20 21" key="1">
    <citation type="submission" date="2019-03" db="EMBL/GenBank/DDBJ databases">
        <title>Genomic Encyclopedia of Type Strains, Phase III (KMG-III): the genomes of soil and plant-associated and newly described type strains.</title>
        <authorList>
            <person name="Whitman W."/>
        </authorList>
    </citation>
    <scope>NUCLEOTIDE SEQUENCE [LARGE SCALE GENOMIC DNA]</scope>
    <source>
        <strain evidence="20 21">CECT 8301</strain>
    </source>
</reference>
<dbReference type="GO" id="GO:0003677">
    <property type="term" value="F:DNA binding"/>
    <property type="evidence" value="ECO:0007669"/>
    <property type="project" value="UniProtKB-KW"/>
</dbReference>
<dbReference type="CDD" id="cd17920">
    <property type="entry name" value="DEXHc_RecQ"/>
    <property type="match status" value="1"/>
</dbReference>
<dbReference type="Gene3D" id="1.10.10.10">
    <property type="entry name" value="Winged helix-like DNA-binding domain superfamily/Winged helix DNA-binding domain"/>
    <property type="match status" value="1"/>
</dbReference>
<dbReference type="SMART" id="SM00956">
    <property type="entry name" value="RQC"/>
    <property type="match status" value="1"/>
</dbReference>
<keyword evidence="21" id="KW-1185">Reference proteome</keyword>
<dbReference type="NCBIfam" id="TIGR00614">
    <property type="entry name" value="recQ_fam"/>
    <property type="match status" value="1"/>
</dbReference>
<dbReference type="FunFam" id="3.40.50.300:FF:000296">
    <property type="entry name" value="ATP-dependent DNA helicase RecQ"/>
    <property type="match status" value="1"/>
</dbReference>
<dbReference type="PROSITE" id="PS51194">
    <property type="entry name" value="HELICASE_CTER"/>
    <property type="match status" value="1"/>
</dbReference>
<dbReference type="Gene3D" id="3.40.50.300">
    <property type="entry name" value="P-loop containing nucleotide triphosphate hydrolases"/>
    <property type="match status" value="2"/>
</dbReference>
<dbReference type="Pfam" id="PF00271">
    <property type="entry name" value="Helicase_C"/>
    <property type="match status" value="1"/>
</dbReference>
<keyword evidence="7" id="KW-0378">Hydrolase</keyword>
<dbReference type="Pfam" id="PF16124">
    <property type="entry name" value="RecQ_Zn_bind"/>
    <property type="match status" value="1"/>
</dbReference>
<evidence type="ECO:0000256" key="8">
    <source>
        <dbReference type="ARBA" id="ARBA00022806"/>
    </source>
</evidence>
<dbReference type="InterPro" id="IPR006293">
    <property type="entry name" value="DNA_helicase_ATP-dep_RecQ_bac"/>
</dbReference>
<evidence type="ECO:0000256" key="13">
    <source>
        <dbReference type="ARBA" id="ARBA00023204"/>
    </source>
</evidence>
<evidence type="ECO:0000256" key="14">
    <source>
        <dbReference type="ARBA" id="ARBA00023235"/>
    </source>
</evidence>
<dbReference type="GO" id="GO:0006310">
    <property type="term" value="P:DNA recombination"/>
    <property type="evidence" value="ECO:0007669"/>
    <property type="project" value="UniProtKB-UniRule"/>
</dbReference>
<dbReference type="Pfam" id="PF00270">
    <property type="entry name" value="DEAD"/>
    <property type="match status" value="1"/>
</dbReference>
<dbReference type="RefSeq" id="WP_133968637.1">
    <property type="nucleotide sequence ID" value="NZ_SORL01000011.1"/>
</dbReference>
<dbReference type="AlphaFoldDB" id="A0A4R8M8U0"/>
<comment type="caution">
    <text evidence="20">The sequence shown here is derived from an EMBL/GenBank/DDBJ whole genome shotgun (WGS) entry which is preliminary data.</text>
</comment>
<evidence type="ECO:0000256" key="9">
    <source>
        <dbReference type="ARBA" id="ARBA00022833"/>
    </source>
</evidence>
<dbReference type="PANTHER" id="PTHR13710">
    <property type="entry name" value="DNA HELICASE RECQ FAMILY MEMBER"/>
    <property type="match status" value="1"/>
</dbReference>
<feature type="domain" description="HRDC" evidence="17">
    <location>
        <begin position="537"/>
        <end position="617"/>
    </location>
</feature>
<dbReference type="GO" id="GO:0005737">
    <property type="term" value="C:cytoplasm"/>
    <property type="evidence" value="ECO:0007669"/>
    <property type="project" value="TreeGrafter"/>
</dbReference>
<keyword evidence="6" id="KW-0227">DNA damage</keyword>
<comment type="cofactor">
    <cofactor evidence="2">
        <name>Zn(2+)</name>
        <dbReference type="ChEBI" id="CHEBI:29105"/>
    </cofactor>
</comment>
<accession>A0A4R8M8U0</accession>
<evidence type="ECO:0000256" key="3">
    <source>
        <dbReference type="ARBA" id="ARBA00005446"/>
    </source>
</evidence>
<evidence type="ECO:0000256" key="2">
    <source>
        <dbReference type="ARBA" id="ARBA00001947"/>
    </source>
</evidence>
<comment type="catalytic activity">
    <reaction evidence="15">
        <text>Couples ATP hydrolysis with the unwinding of duplex DNA by translocating in the 3'-5' direction.</text>
        <dbReference type="EC" id="5.6.2.4"/>
    </reaction>
</comment>
<keyword evidence="8 20" id="KW-0347">Helicase</keyword>
<evidence type="ECO:0000256" key="11">
    <source>
        <dbReference type="ARBA" id="ARBA00023125"/>
    </source>
</evidence>
<evidence type="ECO:0000313" key="21">
    <source>
        <dbReference type="Proteomes" id="UP000294824"/>
    </source>
</evidence>
<dbReference type="GO" id="GO:0043138">
    <property type="term" value="F:3'-5' DNA helicase activity"/>
    <property type="evidence" value="ECO:0007669"/>
    <property type="project" value="UniProtKB-EC"/>
</dbReference>
<evidence type="ECO:0000313" key="20">
    <source>
        <dbReference type="EMBL" id="TDY60602.1"/>
    </source>
</evidence>
<evidence type="ECO:0000259" key="18">
    <source>
        <dbReference type="PROSITE" id="PS51192"/>
    </source>
</evidence>
<protein>
    <recommendedName>
        <fullName evidence="16">DNA helicase RecQ</fullName>
        <ecNumber evidence="16">5.6.2.4</ecNumber>
    </recommendedName>
</protein>
<dbReference type="InterPro" id="IPR044876">
    <property type="entry name" value="HRDC_dom_sf"/>
</dbReference>
<dbReference type="GO" id="GO:0046872">
    <property type="term" value="F:metal ion binding"/>
    <property type="evidence" value="ECO:0007669"/>
    <property type="project" value="UniProtKB-KW"/>
</dbReference>
<dbReference type="SMART" id="SM00487">
    <property type="entry name" value="DEXDc"/>
    <property type="match status" value="1"/>
</dbReference>
<dbReference type="Pfam" id="PF09382">
    <property type="entry name" value="RQC"/>
    <property type="match status" value="1"/>
</dbReference>
<proteinExistence type="inferred from homology"/>
<dbReference type="FunFam" id="3.40.50.300:FF:000156">
    <property type="entry name" value="ATP-dependent DNA helicase recQ"/>
    <property type="match status" value="1"/>
</dbReference>
<dbReference type="InterPro" id="IPR004589">
    <property type="entry name" value="DNA_helicase_ATP-dep_RecQ"/>
</dbReference>
<evidence type="ECO:0000256" key="12">
    <source>
        <dbReference type="ARBA" id="ARBA00023172"/>
    </source>
</evidence>
<dbReference type="InterPro" id="IPR002121">
    <property type="entry name" value="HRDC_dom"/>
</dbReference>
<keyword evidence="5" id="KW-0547">Nucleotide-binding</keyword>
<dbReference type="InterPro" id="IPR014001">
    <property type="entry name" value="Helicase_ATP-bd"/>
</dbReference>
<dbReference type="InterPro" id="IPR032284">
    <property type="entry name" value="RecQ_Zn-bd"/>
</dbReference>
<dbReference type="InterPro" id="IPR010997">
    <property type="entry name" value="HRDC-like_sf"/>
</dbReference>
<dbReference type="Pfam" id="PF00570">
    <property type="entry name" value="HRDC"/>
    <property type="match status" value="1"/>
</dbReference>
<evidence type="ECO:0000256" key="4">
    <source>
        <dbReference type="ARBA" id="ARBA00022723"/>
    </source>
</evidence>
<evidence type="ECO:0000256" key="5">
    <source>
        <dbReference type="ARBA" id="ARBA00022741"/>
    </source>
</evidence>
<dbReference type="InterPro" id="IPR011545">
    <property type="entry name" value="DEAD/DEAH_box_helicase_dom"/>
</dbReference>
<feature type="domain" description="Helicase ATP-binding" evidence="18">
    <location>
        <begin position="31"/>
        <end position="197"/>
    </location>
</feature>
<dbReference type="CDD" id="cd18794">
    <property type="entry name" value="SF2_C_RecQ"/>
    <property type="match status" value="1"/>
</dbReference>
<dbReference type="SMART" id="SM00490">
    <property type="entry name" value="HELICc"/>
    <property type="match status" value="1"/>
</dbReference>
<evidence type="ECO:0000256" key="15">
    <source>
        <dbReference type="ARBA" id="ARBA00034617"/>
    </source>
</evidence>
<dbReference type="GO" id="GO:0006281">
    <property type="term" value="P:DNA repair"/>
    <property type="evidence" value="ECO:0007669"/>
    <property type="project" value="UniProtKB-KW"/>
</dbReference>